<feature type="transmembrane region" description="Helical" evidence="1">
    <location>
        <begin position="622"/>
        <end position="641"/>
    </location>
</feature>
<dbReference type="EMBL" id="FNAO01000008">
    <property type="protein sequence ID" value="SDE84974.1"/>
    <property type="molecule type" value="Genomic_DNA"/>
</dbReference>
<feature type="transmembrane region" description="Helical" evidence="1">
    <location>
        <begin position="653"/>
        <end position="671"/>
    </location>
</feature>
<feature type="transmembrane region" description="Helical" evidence="1">
    <location>
        <begin position="593"/>
        <end position="610"/>
    </location>
</feature>
<keyword evidence="1" id="KW-1133">Transmembrane helix</keyword>
<feature type="transmembrane region" description="Helical" evidence="1">
    <location>
        <begin position="904"/>
        <end position="924"/>
    </location>
</feature>
<sequence>MPTASSITSNIRKPFTANKRLLGLLTVALIVIGLFFAIYYSHIKNNEHHFRESKLQSLDSDFAIISRQLDNDIQTYNSQNNIQPKDAKDQDLRNQVYSIKQRIDSIWKKPGKSLKLDQAFDEYMVTIKDPSRAIYSSKTKDSTKSIDDIYKSSLKGAIKPPDTLFNSNMLNMGISMAIPEEGTNYQLFGREYNYETALNSHVKLKIEIIGLIKADHYNESIRKIDPWIIALLTTFLLLSLFGLPYFKMLFIAEDERLSSKDVILSGISVVVGAPIIMIVFLSLVSHSYDYYHKIPKQLSGLSAEIGKRFEIENSENVTRLYETPLNTEDSTPVPDATPYFRISDTNAPLLENFKFVSKIDSAGKVYYHIALINKDDIRNTKNLSTRPYFKDFDASANLWHFEKGIDYVMRPVVSIEDQTEEAVYILKNVSDKLPGYRVGASQLKSIHDPILPFGYQFVIVDQTGEVWFHSEEGRATLENFFEVCRQVSDVKAAVLGRINAHGLVNYRDQGKIFNVMPIKGTNLNVVALYDIGLLRTRISEILTLACIAVILAILLMLVITVLSLIIRNPKLGLYKYDTFLFEFLTPKKKDRDIYILLSVLFIGALLIAIGSTLLPEIEPKKVYIICLLLPMWAYLIVYYTLHPHRNEPEIKFRIRDFLLLSVIVFLNIIMIELNPENYGFAIVAVLLQLGCMFVIIRGQFFSLPEGIKKICRYNTLNIHIAYRYWYSIFLFSWLLLVAVFPAFLIFEKVENLIHTIWIKTDQISMAQKYMAKEKALEKNLPAFQDLRAEYDKLYQNHLKQGLYPVYAESVTIRSGEGPFLNVKGDNGIFQEFLWNTRPIYDERVSQFQALVYRHAQDNSWISDTASDTLALTYLDKKGVVNVMRDRVQETIAETLGFRTLKSTGIVLILAILFSLILFFIDRFFAFRFRHLKPNDFDTNQKENYVEKFGRMLLDENSNSGLLLIGLPFSGKRTFALKILGSVGYTKVVTLSMLRLDHIDLNADISDILGLLAGFSIKNQDPFDFEVYEVFIIEHLEHTIKSFNANHIKLKVISFLISKRKRVVLISEVYPSQIFAFYENPPEESGLPWGSFEDDFNSWRNILSAFPQVLIGITENKEKVYRVLGLRPQKNPTRYEETITPLIEELGHSKFLPTLAPIIVSKTLYETENSNPKYHQRLDRQRMVMHTQNMGHGYYNDIWNALPTRERYLLYDLAKDGFLNIKNRNSLFSLMKKGLVVWRDRPAIFNYSFKNFIITSVSMNEALRLENKNRGKGTWGNARIVLYLIIITTIVFIALGKPELIKDFEALIGTLGGLGVVIPLVSKFLASGGQK</sequence>
<organism evidence="2 3">
    <name type="scientific">Pricia antarctica</name>
    <dbReference type="NCBI Taxonomy" id="641691"/>
    <lineage>
        <taxon>Bacteria</taxon>
        <taxon>Pseudomonadati</taxon>
        <taxon>Bacteroidota</taxon>
        <taxon>Flavobacteriia</taxon>
        <taxon>Flavobacteriales</taxon>
        <taxon>Flavobacteriaceae</taxon>
        <taxon>Pricia</taxon>
    </lineage>
</organism>
<feature type="transmembrane region" description="Helical" evidence="1">
    <location>
        <begin position="677"/>
        <end position="703"/>
    </location>
</feature>
<keyword evidence="3" id="KW-1185">Reference proteome</keyword>
<feature type="transmembrane region" description="Helical" evidence="1">
    <location>
        <begin position="1277"/>
        <end position="1294"/>
    </location>
</feature>
<evidence type="ECO:0000313" key="3">
    <source>
        <dbReference type="Proteomes" id="UP000199109"/>
    </source>
</evidence>
<feature type="transmembrane region" description="Helical" evidence="1">
    <location>
        <begin position="724"/>
        <end position="746"/>
    </location>
</feature>
<name>A0A1G7G9Z8_9FLAO</name>
<dbReference type="RefSeq" id="WP_091871212.1">
    <property type="nucleotide sequence ID" value="NZ_FNAO01000008.1"/>
</dbReference>
<feature type="transmembrane region" description="Helical" evidence="1">
    <location>
        <begin position="262"/>
        <end position="284"/>
    </location>
</feature>
<feature type="transmembrane region" description="Helical" evidence="1">
    <location>
        <begin position="21"/>
        <end position="40"/>
    </location>
</feature>
<proteinExistence type="predicted"/>
<feature type="transmembrane region" description="Helical" evidence="1">
    <location>
        <begin position="1306"/>
        <end position="1325"/>
    </location>
</feature>
<feature type="transmembrane region" description="Helical" evidence="1">
    <location>
        <begin position="227"/>
        <end position="250"/>
    </location>
</feature>
<dbReference type="OrthoDB" id="1113021at2"/>
<feature type="transmembrane region" description="Helical" evidence="1">
    <location>
        <begin position="541"/>
        <end position="566"/>
    </location>
</feature>
<accession>A0A1G7G9Z8</accession>
<dbReference type="STRING" id="641691.SAMN05421636_10839"/>
<evidence type="ECO:0000313" key="2">
    <source>
        <dbReference type="EMBL" id="SDE84974.1"/>
    </source>
</evidence>
<gene>
    <name evidence="2" type="ORF">SAMN05421636_10839</name>
</gene>
<dbReference type="Proteomes" id="UP000199109">
    <property type="component" value="Unassembled WGS sequence"/>
</dbReference>
<keyword evidence="1" id="KW-0812">Transmembrane</keyword>
<reference evidence="2 3" key="1">
    <citation type="submission" date="2016-10" db="EMBL/GenBank/DDBJ databases">
        <authorList>
            <person name="de Groot N.N."/>
        </authorList>
    </citation>
    <scope>NUCLEOTIDE SEQUENCE [LARGE SCALE GENOMIC DNA]</scope>
    <source>
        <strain evidence="2 3">DSM 23421</strain>
    </source>
</reference>
<evidence type="ECO:0000256" key="1">
    <source>
        <dbReference type="SAM" id="Phobius"/>
    </source>
</evidence>
<keyword evidence="1" id="KW-0472">Membrane</keyword>
<protein>
    <submittedName>
        <fullName evidence="2">Uncharacterized protein</fullName>
    </submittedName>
</protein>